<reference evidence="2" key="1">
    <citation type="submission" date="2021-02" db="EMBL/GenBank/DDBJ databases">
        <authorList>
            <person name="Nowell W R."/>
        </authorList>
    </citation>
    <scope>NUCLEOTIDE SEQUENCE</scope>
</reference>
<organism evidence="2 4">
    <name type="scientific">Didymodactylos carnosus</name>
    <dbReference type="NCBI Taxonomy" id="1234261"/>
    <lineage>
        <taxon>Eukaryota</taxon>
        <taxon>Metazoa</taxon>
        <taxon>Spiralia</taxon>
        <taxon>Gnathifera</taxon>
        <taxon>Rotifera</taxon>
        <taxon>Eurotatoria</taxon>
        <taxon>Bdelloidea</taxon>
        <taxon>Philodinida</taxon>
        <taxon>Philodinidae</taxon>
        <taxon>Didymodactylos</taxon>
    </lineage>
</organism>
<evidence type="ECO:0000256" key="1">
    <source>
        <dbReference type="SAM" id="MobiDB-lite"/>
    </source>
</evidence>
<dbReference type="AlphaFoldDB" id="A0A8S2FEY9"/>
<feature type="non-terminal residue" evidence="2">
    <location>
        <position position="110"/>
    </location>
</feature>
<feature type="region of interest" description="Disordered" evidence="1">
    <location>
        <begin position="37"/>
        <end position="93"/>
    </location>
</feature>
<proteinExistence type="predicted"/>
<accession>A0A8S2FEY9</accession>
<comment type="caution">
    <text evidence="2">The sequence shown here is derived from an EMBL/GenBank/DDBJ whole genome shotgun (WGS) entry which is preliminary data.</text>
</comment>
<name>A0A8S2FEY9_9BILA</name>
<protein>
    <submittedName>
        <fullName evidence="2">Uncharacterized protein</fullName>
    </submittedName>
</protein>
<evidence type="ECO:0000313" key="2">
    <source>
        <dbReference type="EMBL" id="CAF1449206.1"/>
    </source>
</evidence>
<dbReference type="Proteomes" id="UP000682733">
    <property type="component" value="Unassembled WGS sequence"/>
</dbReference>
<feature type="compositionally biased region" description="Basic and acidic residues" evidence="1">
    <location>
        <begin position="52"/>
        <end position="65"/>
    </location>
</feature>
<sequence length="110" mass="12612">MASSGKKLTDKELKDILQSDEFWEDLEEENETIKNDKEISNIGKNEAGVLSDKTEFADASDKKEEDNELFSEPDSTSEEENDGDVDVEEIERNTWYGRDKTKWSKTASVR</sequence>
<evidence type="ECO:0000313" key="3">
    <source>
        <dbReference type="EMBL" id="CAF4244307.1"/>
    </source>
</evidence>
<feature type="compositionally biased region" description="Acidic residues" evidence="1">
    <location>
        <begin position="66"/>
        <end position="89"/>
    </location>
</feature>
<dbReference type="Proteomes" id="UP000677228">
    <property type="component" value="Unassembled WGS sequence"/>
</dbReference>
<gene>
    <name evidence="2" type="ORF">OVA965_LOCUS34756</name>
    <name evidence="3" type="ORF">TMI583_LOCUS35701</name>
</gene>
<dbReference type="EMBL" id="CAJNOK010029558">
    <property type="protein sequence ID" value="CAF1449206.1"/>
    <property type="molecule type" value="Genomic_DNA"/>
</dbReference>
<evidence type="ECO:0000313" key="4">
    <source>
        <dbReference type="Proteomes" id="UP000677228"/>
    </source>
</evidence>
<dbReference type="EMBL" id="CAJOBA010051399">
    <property type="protein sequence ID" value="CAF4244307.1"/>
    <property type="molecule type" value="Genomic_DNA"/>
</dbReference>